<dbReference type="EMBL" id="JAUIZM010000006">
    <property type="protein sequence ID" value="KAK1379954.1"/>
    <property type="molecule type" value="Genomic_DNA"/>
</dbReference>
<keyword evidence="2" id="KW-1185">Reference proteome</keyword>
<name>A0AAD8MPH6_9APIA</name>
<proteinExistence type="predicted"/>
<reference evidence="1" key="1">
    <citation type="submission" date="2023-02" db="EMBL/GenBank/DDBJ databases">
        <title>Genome of toxic invasive species Heracleum sosnowskyi carries increased number of genes despite the absence of recent whole-genome duplications.</title>
        <authorList>
            <person name="Schelkunov M."/>
            <person name="Shtratnikova V."/>
            <person name="Makarenko M."/>
            <person name="Klepikova A."/>
            <person name="Omelchenko D."/>
            <person name="Novikova G."/>
            <person name="Obukhova E."/>
            <person name="Bogdanov V."/>
            <person name="Penin A."/>
            <person name="Logacheva M."/>
        </authorList>
    </citation>
    <scope>NUCLEOTIDE SEQUENCE</scope>
    <source>
        <strain evidence="1">Hsosn_3</strain>
        <tissue evidence="1">Leaf</tissue>
    </source>
</reference>
<evidence type="ECO:0000313" key="2">
    <source>
        <dbReference type="Proteomes" id="UP001237642"/>
    </source>
</evidence>
<evidence type="ECO:0008006" key="3">
    <source>
        <dbReference type="Google" id="ProtNLM"/>
    </source>
</evidence>
<accession>A0AAD8MPH6</accession>
<evidence type="ECO:0000313" key="1">
    <source>
        <dbReference type="EMBL" id="KAK1379954.1"/>
    </source>
</evidence>
<dbReference type="Proteomes" id="UP001237642">
    <property type="component" value="Unassembled WGS sequence"/>
</dbReference>
<reference evidence="1" key="2">
    <citation type="submission" date="2023-05" db="EMBL/GenBank/DDBJ databases">
        <authorList>
            <person name="Schelkunov M.I."/>
        </authorList>
    </citation>
    <scope>NUCLEOTIDE SEQUENCE</scope>
    <source>
        <strain evidence="1">Hsosn_3</strain>
        <tissue evidence="1">Leaf</tissue>
    </source>
</reference>
<gene>
    <name evidence="1" type="ORF">POM88_026698</name>
</gene>
<sequence length="155" mass="17787">MSAVTDLNRRCMDSLMQLKSLSNLGRKRWHLAFATIFSLRAFSRPNKSSKPPHYMRITPENCVIDILPPAFPNVSQSSLTRLVQDKDLEHLDTLGGVEGLDVEHGLLADSDDIKRRQEAFGINTYPRQPERSFFSFARRWEYICSGFSSDICLRH</sequence>
<protein>
    <recommendedName>
        <fullName evidence="3">Cation-transporting P-type ATPase N-terminal domain-containing protein</fullName>
    </recommendedName>
</protein>
<comment type="caution">
    <text evidence="1">The sequence shown here is derived from an EMBL/GenBank/DDBJ whole genome shotgun (WGS) entry which is preliminary data.</text>
</comment>
<dbReference type="AlphaFoldDB" id="A0AAD8MPH6"/>
<organism evidence="1 2">
    <name type="scientific">Heracleum sosnowskyi</name>
    <dbReference type="NCBI Taxonomy" id="360622"/>
    <lineage>
        <taxon>Eukaryota</taxon>
        <taxon>Viridiplantae</taxon>
        <taxon>Streptophyta</taxon>
        <taxon>Embryophyta</taxon>
        <taxon>Tracheophyta</taxon>
        <taxon>Spermatophyta</taxon>
        <taxon>Magnoliopsida</taxon>
        <taxon>eudicotyledons</taxon>
        <taxon>Gunneridae</taxon>
        <taxon>Pentapetalae</taxon>
        <taxon>asterids</taxon>
        <taxon>campanulids</taxon>
        <taxon>Apiales</taxon>
        <taxon>Apiaceae</taxon>
        <taxon>Apioideae</taxon>
        <taxon>apioid superclade</taxon>
        <taxon>Tordylieae</taxon>
        <taxon>Tordyliinae</taxon>
        <taxon>Heracleum</taxon>
    </lineage>
</organism>